<accession>A0A8J2PY37</accession>
<evidence type="ECO:0000259" key="1">
    <source>
        <dbReference type="Pfam" id="PF02752"/>
    </source>
</evidence>
<reference evidence="2" key="1">
    <citation type="submission" date="2021-06" db="EMBL/GenBank/DDBJ databases">
        <authorList>
            <person name="Hodson N. C."/>
            <person name="Mongue J. A."/>
            <person name="Jaron S. K."/>
        </authorList>
    </citation>
    <scope>NUCLEOTIDE SEQUENCE</scope>
</reference>
<dbReference type="Proteomes" id="UP000708208">
    <property type="component" value="Unassembled WGS sequence"/>
</dbReference>
<comment type="caution">
    <text evidence="2">The sequence shown here is derived from an EMBL/GenBank/DDBJ whole genome shotgun (WGS) entry which is preliminary data.</text>
</comment>
<dbReference type="InterPro" id="IPR011022">
    <property type="entry name" value="Arrestin_C-like"/>
</dbReference>
<organism evidence="2 3">
    <name type="scientific">Allacma fusca</name>
    <dbReference type="NCBI Taxonomy" id="39272"/>
    <lineage>
        <taxon>Eukaryota</taxon>
        <taxon>Metazoa</taxon>
        <taxon>Ecdysozoa</taxon>
        <taxon>Arthropoda</taxon>
        <taxon>Hexapoda</taxon>
        <taxon>Collembola</taxon>
        <taxon>Symphypleona</taxon>
        <taxon>Sminthuridae</taxon>
        <taxon>Allacma</taxon>
    </lineage>
</organism>
<gene>
    <name evidence="2" type="ORF">AFUS01_LOCUS36310</name>
</gene>
<sequence length="71" mass="7683">DVIIWTNNILQVPLLPPSHLGCGCNLIDVSYELEFELTSPGLATSLNAWSPLVIGTLPFGYSVVKELQPTS</sequence>
<dbReference type="EMBL" id="CAJVCH010539163">
    <property type="protein sequence ID" value="CAG7826245.1"/>
    <property type="molecule type" value="Genomic_DNA"/>
</dbReference>
<evidence type="ECO:0000313" key="2">
    <source>
        <dbReference type="EMBL" id="CAG7826245.1"/>
    </source>
</evidence>
<feature type="non-terminal residue" evidence="2">
    <location>
        <position position="1"/>
    </location>
</feature>
<proteinExistence type="predicted"/>
<evidence type="ECO:0000313" key="3">
    <source>
        <dbReference type="Proteomes" id="UP000708208"/>
    </source>
</evidence>
<feature type="domain" description="Arrestin C-terminal-like" evidence="1">
    <location>
        <begin position="9"/>
        <end position="59"/>
    </location>
</feature>
<protein>
    <recommendedName>
        <fullName evidence="1">Arrestin C-terminal-like domain-containing protein</fullName>
    </recommendedName>
</protein>
<name>A0A8J2PY37_9HEXA</name>
<dbReference type="Pfam" id="PF02752">
    <property type="entry name" value="Arrestin_C"/>
    <property type="match status" value="1"/>
</dbReference>
<dbReference type="OrthoDB" id="2333384at2759"/>
<keyword evidence="3" id="KW-1185">Reference proteome</keyword>
<dbReference type="AlphaFoldDB" id="A0A8J2PY37"/>